<evidence type="ECO:0000256" key="1">
    <source>
        <dbReference type="ARBA" id="ARBA00004123"/>
    </source>
</evidence>
<evidence type="ECO:0000256" key="5">
    <source>
        <dbReference type="ARBA" id="ARBA00022833"/>
    </source>
</evidence>
<dbReference type="GO" id="GO:0008270">
    <property type="term" value="F:zinc ion binding"/>
    <property type="evidence" value="ECO:0007669"/>
    <property type="project" value="UniProtKB-KW"/>
</dbReference>
<evidence type="ECO:0000256" key="2">
    <source>
        <dbReference type="ARBA" id="ARBA00022723"/>
    </source>
</evidence>
<dbReference type="PANTHER" id="PTHR40626">
    <property type="entry name" value="MIP31509P"/>
    <property type="match status" value="1"/>
</dbReference>
<dbReference type="RefSeq" id="XP_002542726.1">
    <property type="nucleotide sequence ID" value="XM_002542680.1"/>
</dbReference>
<evidence type="ECO:0000313" key="8">
    <source>
        <dbReference type="EMBL" id="EEP77393.1"/>
    </source>
</evidence>
<evidence type="ECO:0000256" key="4">
    <source>
        <dbReference type="ARBA" id="ARBA00022771"/>
    </source>
</evidence>
<feature type="compositionally biased region" description="Low complexity" evidence="7">
    <location>
        <begin position="324"/>
        <end position="338"/>
    </location>
</feature>
<keyword evidence="9" id="KW-1185">Reference proteome</keyword>
<dbReference type="GO" id="GO:0000785">
    <property type="term" value="C:chromatin"/>
    <property type="evidence" value="ECO:0007669"/>
    <property type="project" value="TreeGrafter"/>
</dbReference>
<protein>
    <submittedName>
        <fullName evidence="8">RfeC protein</fullName>
    </submittedName>
</protein>
<dbReference type="eggNOG" id="KOG1721">
    <property type="taxonomic scope" value="Eukaryota"/>
</dbReference>
<evidence type="ECO:0000256" key="3">
    <source>
        <dbReference type="ARBA" id="ARBA00022737"/>
    </source>
</evidence>
<dbReference type="HOGENOM" id="CLU_014245_2_0_1"/>
<dbReference type="KEGG" id="ure:UREG_02242"/>
<dbReference type="FunFam" id="3.30.160.60:FF:000756">
    <property type="entry name" value="C2H2 transcription factor RfeC"/>
    <property type="match status" value="1"/>
</dbReference>
<dbReference type="OMA" id="ANDGYIN"/>
<dbReference type="EMBL" id="CH476615">
    <property type="protein sequence ID" value="EEP77393.1"/>
    <property type="molecule type" value="Genomic_DNA"/>
</dbReference>
<dbReference type="AlphaFoldDB" id="C4JET2"/>
<keyword evidence="3" id="KW-0677">Repeat</keyword>
<feature type="compositionally biased region" description="Pro residues" evidence="7">
    <location>
        <begin position="15"/>
        <end position="26"/>
    </location>
</feature>
<dbReference type="GO" id="GO:0000978">
    <property type="term" value="F:RNA polymerase II cis-regulatory region sequence-specific DNA binding"/>
    <property type="evidence" value="ECO:0007669"/>
    <property type="project" value="InterPro"/>
</dbReference>
<feature type="region of interest" description="Disordered" evidence="7">
    <location>
        <begin position="290"/>
        <end position="344"/>
    </location>
</feature>
<evidence type="ECO:0000256" key="6">
    <source>
        <dbReference type="ARBA" id="ARBA00023242"/>
    </source>
</evidence>
<keyword evidence="2" id="KW-0479">Metal-binding</keyword>
<dbReference type="Proteomes" id="UP000002058">
    <property type="component" value="Unassembled WGS sequence"/>
</dbReference>
<dbReference type="InParanoid" id="C4JET2"/>
<feature type="region of interest" description="Disordered" evidence="7">
    <location>
        <begin position="1"/>
        <end position="74"/>
    </location>
</feature>
<dbReference type="STRING" id="336963.C4JET2"/>
<gene>
    <name evidence="8" type="ORF">UREG_02242</name>
</gene>
<dbReference type="Gene3D" id="3.30.160.60">
    <property type="entry name" value="Classic Zinc Finger"/>
    <property type="match status" value="1"/>
</dbReference>
<keyword evidence="5" id="KW-0862">Zinc</keyword>
<dbReference type="GO" id="GO:0000981">
    <property type="term" value="F:DNA-binding transcription factor activity, RNA polymerase II-specific"/>
    <property type="evidence" value="ECO:0007669"/>
    <property type="project" value="InterPro"/>
</dbReference>
<keyword evidence="6" id="KW-0539">Nucleus</keyword>
<proteinExistence type="predicted"/>
<feature type="compositionally biased region" description="Basic and acidic residues" evidence="7">
    <location>
        <begin position="136"/>
        <end position="148"/>
    </location>
</feature>
<evidence type="ECO:0000256" key="7">
    <source>
        <dbReference type="SAM" id="MobiDB-lite"/>
    </source>
</evidence>
<accession>C4JET2</accession>
<feature type="compositionally biased region" description="Pro residues" evidence="7">
    <location>
        <begin position="307"/>
        <end position="316"/>
    </location>
</feature>
<dbReference type="PANTHER" id="PTHR40626:SF12">
    <property type="entry name" value="RFEC"/>
    <property type="match status" value="1"/>
</dbReference>
<reference evidence="9" key="1">
    <citation type="journal article" date="2009" name="Genome Res.">
        <title>Comparative genomic analyses of the human fungal pathogens Coccidioides and their relatives.</title>
        <authorList>
            <person name="Sharpton T.J."/>
            <person name="Stajich J.E."/>
            <person name="Rounsley S.D."/>
            <person name="Gardner M.J."/>
            <person name="Wortman J.R."/>
            <person name="Jordar V.S."/>
            <person name="Maiti R."/>
            <person name="Kodira C.D."/>
            <person name="Neafsey D.E."/>
            <person name="Zeng Q."/>
            <person name="Hung C.-Y."/>
            <person name="McMahan C."/>
            <person name="Muszewska A."/>
            <person name="Grynberg M."/>
            <person name="Mandel M.A."/>
            <person name="Kellner E.M."/>
            <person name="Barker B.M."/>
            <person name="Galgiani J.N."/>
            <person name="Orbach M.J."/>
            <person name="Kirkland T.N."/>
            <person name="Cole G.T."/>
            <person name="Henn M.R."/>
            <person name="Birren B.W."/>
            <person name="Taylor J.W."/>
        </authorList>
    </citation>
    <scope>NUCLEOTIDE SEQUENCE [LARGE SCALE GENOMIC DNA]</scope>
    <source>
        <strain evidence="9">UAMH 1704</strain>
    </source>
</reference>
<sequence>MDPNLRPQVSRPPSAGIPPQGPPPPLSNLHQYQMHSPYAMAQPHTLPPLQHHQNPAPMPHTYLGQPFRNDMPRYPTTTAADVYAVSSAPMTTHAPVNSLPPSTFLGHQHQQFQPHHMLPPTTATQAYPQPIAPAPPRDRRPEYGDTGDRPYMCVLCKDTFSRSDILKRHFQKCSLRRGNPTGVSHLSHPHAHLKRAQAAGVVPKPVQGDVSSSFSTSNGIVGTTFGETPVNGVAVAPTQQPRFAEHHHLGYQMPPANGMNRGPVDHAFTPNQVHPRSPWMAEPKHNHLLMQPGTDTVGQLNHVGLPPIDPTKPPTTLPDNSKRPGPNANGNNNATGNASDIDWSTMLQPGAHEGYMNPVFPSTMAPVSDAMRAQMDNDRKFYPAATSGTQESSGLNGLYLASTSLGGDGTSGPSHPALKV</sequence>
<dbReference type="GO" id="GO:0005634">
    <property type="term" value="C:nucleus"/>
    <property type="evidence" value="ECO:0007669"/>
    <property type="project" value="UniProtKB-SubCell"/>
</dbReference>
<dbReference type="SUPFAM" id="SSF57667">
    <property type="entry name" value="beta-beta-alpha zinc fingers"/>
    <property type="match status" value="1"/>
</dbReference>
<organism evidence="8 9">
    <name type="scientific">Uncinocarpus reesii (strain UAMH 1704)</name>
    <dbReference type="NCBI Taxonomy" id="336963"/>
    <lineage>
        <taxon>Eukaryota</taxon>
        <taxon>Fungi</taxon>
        <taxon>Dikarya</taxon>
        <taxon>Ascomycota</taxon>
        <taxon>Pezizomycotina</taxon>
        <taxon>Eurotiomycetes</taxon>
        <taxon>Eurotiomycetidae</taxon>
        <taxon>Onygenales</taxon>
        <taxon>Onygenaceae</taxon>
        <taxon>Uncinocarpus</taxon>
    </lineage>
</organism>
<dbReference type="InterPro" id="IPR036236">
    <property type="entry name" value="Znf_C2H2_sf"/>
</dbReference>
<evidence type="ECO:0000313" key="9">
    <source>
        <dbReference type="Proteomes" id="UP000002058"/>
    </source>
</evidence>
<feature type="region of interest" description="Disordered" evidence="7">
    <location>
        <begin position="94"/>
        <end position="148"/>
    </location>
</feature>
<dbReference type="OrthoDB" id="9439903at2759"/>
<keyword evidence="4" id="KW-0863">Zinc-finger</keyword>
<dbReference type="GeneID" id="8441520"/>
<name>C4JET2_UNCRE</name>
<dbReference type="InterPro" id="IPR051059">
    <property type="entry name" value="VerF-like"/>
</dbReference>
<dbReference type="VEuPathDB" id="FungiDB:UREG_02242"/>
<feature type="compositionally biased region" description="Low complexity" evidence="7">
    <location>
        <begin position="119"/>
        <end position="129"/>
    </location>
</feature>
<comment type="subcellular location">
    <subcellularLocation>
        <location evidence="1">Nucleus</location>
    </subcellularLocation>
</comment>